<keyword evidence="5" id="KW-0812">Transmembrane</keyword>
<keyword evidence="7" id="KW-0418">Kinase</keyword>
<keyword evidence="8" id="KW-1185">Reference proteome</keyword>
<evidence type="ECO:0000259" key="6">
    <source>
        <dbReference type="PROSITE" id="PS50109"/>
    </source>
</evidence>
<dbReference type="PROSITE" id="PS50109">
    <property type="entry name" value="HIS_KIN"/>
    <property type="match status" value="1"/>
</dbReference>
<evidence type="ECO:0000256" key="2">
    <source>
        <dbReference type="ARBA" id="ARBA00012438"/>
    </source>
</evidence>
<feature type="compositionally biased region" description="Basic and acidic residues" evidence="4">
    <location>
        <begin position="589"/>
        <end position="599"/>
    </location>
</feature>
<feature type="compositionally biased region" description="Pro residues" evidence="4">
    <location>
        <begin position="573"/>
        <end position="585"/>
    </location>
</feature>
<dbReference type="GO" id="GO:0004673">
    <property type="term" value="F:protein histidine kinase activity"/>
    <property type="evidence" value="ECO:0007669"/>
    <property type="project" value="UniProtKB-EC"/>
</dbReference>
<gene>
    <name evidence="7" type="ORF">H0921_14385</name>
</gene>
<evidence type="ECO:0000256" key="5">
    <source>
        <dbReference type="SAM" id="Phobius"/>
    </source>
</evidence>
<proteinExistence type="predicted"/>
<dbReference type="InterPro" id="IPR004358">
    <property type="entry name" value="Sig_transdc_His_kin-like_C"/>
</dbReference>
<evidence type="ECO:0000313" key="8">
    <source>
        <dbReference type="Proteomes" id="UP000542342"/>
    </source>
</evidence>
<dbReference type="Gene3D" id="3.30.565.10">
    <property type="entry name" value="Histidine kinase-like ATPase, C-terminal domain"/>
    <property type="match status" value="1"/>
</dbReference>
<name>A0A7V8VFZ4_9BACT</name>
<sequence length="599" mass="68361">MVPLGRFLLRLSPLILLWLGTAALLGWLLYSRAHWSEVSDQANIREWVENTRIFRKTLTELAYEYIDLHRQEGNSEDETAWEVRRRNKRDEIAEHLRAMVEPLRLHSAQLPLFPEVARIEVRFEGPAAWRLGLTPILWESPKAFPPAAAGSLWRTLWIPAAVGEGAEVYPVVRVDYRLHTYNRLQLQQEEYRLWQSVAAAVLILSTLLAFYQTVRFWRREQRVEQEKWRQAIAAEHRERELLQAQVAAAQMEQQVLQARIKQQEAERAGEELRRRMLEQQLEAAQLEQRAAQAERQALELRSQLYASIGILAGSYAHNIKNLLVRPNDLLARCLDAPALPGEQKQMLQEVRATLGTVTERLQQILRTVRRDPKQLAPTLVNLAHLLEDTCHTWLETARDKWKVELHLHLPEEPLYVRGDLSHLQQAVENLLFNARDATFEMRNYLRNEARRDADPLRRRQRLLAAASWKGQVHLRLRRQASEAILEVADNGIGMTEDIRAQCLQTYFSTKRDNALYEGYSAGMGLGLSFVAMVMDHHGGSIDIESAPLQGSLFRLRLPLAPAPASESNAAPPAAAPLSPPQPLPSDPARGGDHPPSDPT</sequence>
<dbReference type="Pfam" id="PF02518">
    <property type="entry name" value="HATPase_c"/>
    <property type="match status" value="1"/>
</dbReference>
<accession>A0A7V8VFZ4</accession>
<dbReference type="SMART" id="SM00387">
    <property type="entry name" value="HATPase_c"/>
    <property type="match status" value="1"/>
</dbReference>
<evidence type="ECO:0000256" key="1">
    <source>
        <dbReference type="ARBA" id="ARBA00000085"/>
    </source>
</evidence>
<feature type="domain" description="Histidine kinase" evidence="6">
    <location>
        <begin position="314"/>
        <end position="561"/>
    </location>
</feature>
<dbReference type="PANTHER" id="PTHR43065">
    <property type="entry name" value="SENSOR HISTIDINE KINASE"/>
    <property type="match status" value="1"/>
</dbReference>
<keyword evidence="3" id="KW-0175">Coiled coil</keyword>
<evidence type="ECO:0000313" key="7">
    <source>
        <dbReference type="EMBL" id="MBA2227345.1"/>
    </source>
</evidence>
<keyword evidence="5" id="KW-1133">Transmembrane helix</keyword>
<comment type="caution">
    <text evidence="7">The sequence shown here is derived from an EMBL/GenBank/DDBJ whole genome shotgun (WGS) entry which is preliminary data.</text>
</comment>
<evidence type="ECO:0000256" key="4">
    <source>
        <dbReference type="SAM" id="MobiDB-lite"/>
    </source>
</evidence>
<comment type="catalytic activity">
    <reaction evidence="1">
        <text>ATP + protein L-histidine = ADP + protein N-phospho-L-histidine.</text>
        <dbReference type="EC" id="2.7.13.3"/>
    </reaction>
</comment>
<feature type="transmembrane region" description="Helical" evidence="5">
    <location>
        <begin position="7"/>
        <end position="30"/>
    </location>
</feature>
<organism evidence="7 8">
    <name type="scientific">Thermogemmata fonticola</name>
    <dbReference type="NCBI Taxonomy" id="2755323"/>
    <lineage>
        <taxon>Bacteria</taxon>
        <taxon>Pseudomonadati</taxon>
        <taxon>Planctomycetota</taxon>
        <taxon>Planctomycetia</taxon>
        <taxon>Gemmatales</taxon>
        <taxon>Gemmataceae</taxon>
        <taxon>Thermogemmata</taxon>
    </lineage>
</organism>
<dbReference type="SUPFAM" id="SSF55874">
    <property type="entry name" value="ATPase domain of HSP90 chaperone/DNA topoisomerase II/histidine kinase"/>
    <property type="match status" value="1"/>
</dbReference>
<dbReference type="AlphaFoldDB" id="A0A7V8VFZ4"/>
<dbReference type="InterPro" id="IPR003594">
    <property type="entry name" value="HATPase_dom"/>
</dbReference>
<dbReference type="InterPro" id="IPR036890">
    <property type="entry name" value="HATPase_C_sf"/>
</dbReference>
<keyword evidence="7" id="KW-0808">Transferase</keyword>
<reference evidence="7 8" key="1">
    <citation type="submission" date="2020-07" db="EMBL/GenBank/DDBJ databases">
        <title>Thermogemmata thermophila gen. nov., sp. nov., a novel moderate thermophilic planctomycete from a Kamchatka hot spring.</title>
        <authorList>
            <person name="Elcheninov A.G."/>
            <person name="Podosokorskaya O.A."/>
            <person name="Kovaleva O.L."/>
            <person name="Novikov A."/>
            <person name="Bonch-Osmolovskaya E.A."/>
            <person name="Toshchakov S.V."/>
            <person name="Kublanov I.V."/>
        </authorList>
    </citation>
    <scope>NUCLEOTIDE SEQUENCE [LARGE SCALE GENOMIC DNA]</scope>
    <source>
        <strain evidence="7 8">2918</strain>
    </source>
</reference>
<dbReference type="PANTHER" id="PTHR43065:SF42">
    <property type="entry name" value="TWO-COMPONENT SENSOR PPRA"/>
    <property type="match status" value="1"/>
</dbReference>
<dbReference type="InterPro" id="IPR005467">
    <property type="entry name" value="His_kinase_dom"/>
</dbReference>
<dbReference type="PRINTS" id="PR00344">
    <property type="entry name" value="BCTRLSENSOR"/>
</dbReference>
<feature type="region of interest" description="Disordered" evidence="4">
    <location>
        <begin position="563"/>
        <end position="599"/>
    </location>
</feature>
<feature type="coiled-coil region" evidence="3">
    <location>
        <begin position="232"/>
        <end position="303"/>
    </location>
</feature>
<feature type="compositionally biased region" description="Low complexity" evidence="4">
    <location>
        <begin position="563"/>
        <end position="572"/>
    </location>
</feature>
<dbReference type="RefSeq" id="WP_194539208.1">
    <property type="nucleotide sequence ID" value="NZ_JACEFB010000013.1"/>
</dbReference>
<keyword evidence="5" id="KW-0472">Membrane</keyword>
<protein>
    <recommendedName>
        <fullName evidence="2">histidine kinase</fullName>
        <ecNumber evidence="2">2.7.13.3</ecNumber>
    </recommendedName>
</protein>
<dbReference type="EC" id="2.7.13.3" evidence="2"/>
<evidence type="ECO:0000256" key="3">
    <source>
        <dbReference type="SAM" id="Coils"/>
    </source>
</evidence>
<dbReference type="EMBL" id="JACEFB010000013">
    <property type="protein sequence ID" value="MBA2227345.1"/>
    <property type="molecule type" value="Genomic_DNA"/>
</dbReference>
<dbReference type="Proteomes" id="UP000542342">
    <property type="component" value="Unassembled WGS sequence"/>
</dbReference>
<dbReference type="CDD" id="cd00075">
    <property type="entry name" value="HATPase"/>
    <property type="match status" value="1"/>
</dbReference>